<dbReference type="Proteomes" id="UP000278981">
    <property type="component" value="Unassembled WGS sequence"/>
</dbReference>
<comment type="caution">
    <text evidence="2">The sequence shown here is derived from an EMBL/GenBank/DDBJ whole genome shotgun (WGS) entry which is preliminary data.</text>
</comment>
<dbReference type="AlphaFoldDB" id="A0A3N9XJY3"/>
<evidence type="ECO:0000313" key="2">
    <source>
        <dbReference type="EMBL" id="RQX13381.1"/>
    </source>
</evidence>
<proteinExistence type="predicted"/>
<name>A0A3N9XJY3_9ACTN</name>
<keyword evidence="1" id="KW-0472">Membrane</keyword>
<dbReference type="RefSeq" id="WP_124821898.1">
    <property type="nucleotide sequence ID" value="NZ_QDGB01000326.1"/>
</dbReference>
<feature type="transmembrane region" description="Helical" evidence="1">
    <location>
        <begin position="6"/>
        <end position="25"/>
    </location>
</feature>
<keyword evidence="1" id="KW-0812">Transmembrane</keyword>
<gene>
    <name evidence="2" type="ORF">DDE19_25925</name>
</gene>
<reference evidence="2 3" key="1">
    <citation type="submission" date="2018-04" db="EMBL/GenBank/DDBJ databases">
        <title>Micromonosporas from Atacama Desert.</title>
        <authorList>
            <person name="Carro L."/>
            <person name="Klenk H.-P."/>
            <person name="Goodfellow M."/>
        </authorList>
    </citation>
    <scope>NUCLEOTIDE SEQUENCE [LARGE SCALE GENOMIC DNA]</scope>
    <source>
        <strain evidence="2 3">LB19</strain>
    </source>
</reference>
<dbReference type="OrthoDB" id="3394944at2"/>
<dbReference type="EMBL" id="QDGB01000326">
    <property type="protein sequence ID" value="RQX13381.1"/>
    <property type="molecule type" value="Genomic_DNA"/>
</dbReference>
<sequence>MDVVSWVALAVAVVSSLTALSATWIRARWHLHQEKARSDSLIAIAEALPAGGRLRDQRADGSYITLTVPTHGGFNG</sequence>
<organism evidence="2 3">
    <name type="scientific">Micromonospora ureilytica</name>
    <dbReference type="NCBI Taxonomy" id="709868"/>
    <lineage>
        <taxon>Bacteria</taxon>
        <taxon>Bacillati</taxon>
        <taxon>Actinomycetota</taxon>
        <taxon>Actinomycetes</taxon>
        <taxon>Micromonosporales</taxon>
        <taxon>Micromonosporaceae</taxon>
        <taxon>Micromonospora</taxon>
    </lineage>
</organism>
<evidence type="ECO:0000256" key="1">
    <source>
        <dbReference type="SAM" id="Phobius"/>
    </source>
</evidence>
<keyword evidence="1" id="KW-1133">Transmembrane helix</keyword>
<accession>A0A3N9XJY3</accession>
<protein>
    <submittedName>
        <fullName evidence="2">Uncharacterized protein</fullName>
    </submittedName>
</protein>
<evidence type="ECO:0000313" key="3">
    <source>
        <dbReference type="Proteomes" id="UP000278981"/>
    </source>
</evidence>